<evidence type="ECO:0000313" key="3">
    <source>
        <dbReference type="Proteomes" id="UP000821866"/>
    </source>
</evidence>
<evidence type="ECO:0000256" key="1">
    <source>
        <dbReference type="SAM" id="MobiDB-lite"/>
    </source>
</evidence>
<sequence length="167" mass="18472">MNDRSVPNNPHGVLQDEVIRLFYTPRPRVVGFFADIPADQRHKYVIPPPPPDETDGQESRVWGSAASETTPSHGGHRRVPQDTEGRRQNTGSQTPGTAEKMCPQVVLESDVAREERLSCVESTSKQLPRSAHSGDVAPLDNCQWSVHSAAVSARLDRLHVRTYCVTP</sequence>
<comment type="caution">
    <text evidence="2">The sequence shown here is derived from an EMBL/GenBank/DDBJ whole genome shotgun (WGS) entry which is preliminary data.</text>
</comment>
<keyword evidence="3" id="KW-1185">Reference proteome</keyword>
<reference evidence="2" key="1">
    <citation type="journal article" date="2020" name="Cell">
        <title>Large-Scale Comparative Analyses of Tick Genomes Elucidate Their Genetic Diversity and Vector Capacities.</title>
        <authorList>
            <consortium name="Tick Genome and Microbiome Consortium (TIGMIC)"/>
            <person name="Jia N."/>
            <person name="Wang J."/>
            <person name="Shi W."/>
            <person name="Du L."/>
            <person name="Sun Y."/>
            <person name="Zhan W."/>
            <person name="Jiang J.F."/>
            <person name="Wang Q."/>
            <person name="Zhang B."/>
            <person name="Ji P."/>
            <person name="Bell-Sakyi L."/>
            <person name="Cui X.M."/>
            <person name="Yuan T.T."/>
            <person name="Jiang B.G."/>
            <person name="Yang W.F."/>
            <person name="Lam T.T."/>
            <person name="Chang Q.C."/>
            <person name="Ding S.J."/>
            <person name="Wang X.J."/>
            <person name="Zhu J.G."/>
            <person name="Ruan X.D."/>
            <person name="Zhao L."/>
            <person name="Wei J.T."/>
            <person name="Ye R.Z."/>
            <person name="Que T.C."/>
            <person name="Du C.H."/>
            <person name="Zhou Y.H."/>
            <person name="Cheng J.X."/>
            <person name="Dai P.F."/>
            <person name="Guo W.B."/>
            <person name="Han X.H."/>
            <person name="Huang E.J."/>
            <person name="Li L.F."/>
            <person name="Wei W."/>
            <person name="Gao Y.C."/>
            <person name="Liu J.Z."/>
            <person name="Shao H.Z."/>
            <person name="Wang X."/>
            <person name="Wang C.C."/>
            <person name="Yang T.C."/>
            <person name="Huo Q.B."/>
            <person name="Li W."/>
            <person name="Chen H.Y."/>
            <person name="Chen S.E."/>
            <person name="Zhou L.G."/>
            <person name="Ni X.B."/>
            <person name="Tian J.H."/>
            <person name="Sheng Y."/>
            <person name="Liu T."/>
            <person name="Pan Y.S."/>
            <person name="Xia L.Y."/>
            <person name="Li J."/>
            <person name="Zhao F."/>
            <person name="Cao W.C."/>
        </authorList>
    </citation>
    <scope>NUCLEOTIDE SEQUENCE</scope>
    <source>
        <strain evidence="2">Rmic-2018</strain>
    </source>
</reference>
<accession>A0A9J6EE88</accession>
<reference evidence="2" key="2">
    <citation type="submission" date="2021-09" db="EMBL/GenBank/DDBJ databases">
        <authorList>
            <person name="Jia N."/>
            <person name="Wang J."/>
            <person name="Shi W."/>
            <person name="Du L."/>
            <person name="Sun Y."/>
            <person name="Zhan W."/>
            <person name="Jiang J."/>
            <person name="Wang Q."/>
            <person name="Zhang B."/>
            <person name="Ji P."/>
            <person name="Sakyi L.B."/>
            <person name="Cui X."/>
            <person name="Yuan T."/>
            <person name="Jiang B."/>
            <person name="Yang W."/>
            <person name="Lam T.T.-Y."/>
            <person name="Chang Q."/>
            <person name="Ding S."/>
            <person name="Wang X."/>
            <person name="Zhu J."/>
            <person name="Ruan X."/>
            <person name="Zhao L."/>
            <person name="Wei J."/>
            <person name="Que T."/>
            <person name="Du C."/>
            <person name="Cheng J."/>
            <person name="Dai P."/>
            <person name="Han X."/>
            <person name="Huang E."/>
            <person name="Gao Y."/>
            <person name="Liu J."/>
            <person name="Shao H."/>
            <person name="Ye R."/>
            <person name="Li L."/>
            <person name="Wei W."/>
            <person name="Wang X."/>
            <person name="Wang C."/>
            <person name="Huo Q."/>
            <person name="Li W."/>
            <person name="Guo W."/>
            <person name="Chen H."/>
            <person name="Chen S."/>
            <person name="Zhou L."/>
            <person name="Zhou L."/>
            <person name="Ni X."/>
            <person name="Tian J."/>
            <person name="Zhou Y."/>
            <person name="Sheng Y."/>
            <person name="Liu T."/>
            <person name="Pan Y."/>
            <person name="Xia L."/>
            <person name="Li J."/>
            <person name="Zhao F."/>
            <person name="Cao W."/>
        </authorList>
    </citation>
    <scope>NUCLEOTIDE SEQUENCE</scope>
    <source>
        <strain evidence="2">Rmic-2018</strain>
        <tissue evidence="2">Larvae</tissue>
    </source>
</reference>
<dbReference type="EMBL" id="JABSTU010000005">
    <property type="protein sequence ID" value="KAH8032618.1"/>
    <property type="molecule type" value="Genomic_DNA"/>
</dbReference>
<feature type="region of interest" description="Disordered" evidence="1">
    <location>
        <begin position="42"/>
        <end position="102"/>
    </location>
</feature>
<dbReference type="Proteomes" id="UP000821866">
    <property type="component" value="Chromosome 3"/>
</dbReference>
<evidence type="ECO:0000313" key="2">
    <source>
        <dbReference type="EMBL" id="KAH8032618.1"/>
    </source>
</evidence>
<name>A0A9J6EE88_RHIMP</name>
<gene>
    <name evidence="2" type="ORF">HPB51_026071</name>
</gene>
<protein>
    <submittedName>
        <fullName evidence="2">Uncharacterized protein</fullName>
    </submittedName>
</protein>
<organism evidence="2 3">
    <name type="scientific">Rhipicephalus microplus</name>
    <name type="common">Cattle tick</name>
    <name type="synonym">Boophilus microplus</name>
    <dbReference type="NCBI Taxonomy" id="6941"/>
    <lineage>
        <taxon>Eukaryota</taxon>
        <taxon>Metazoa</taxon>
        <taxon>Ecdysozoa</taxon>
        <taxon>Arthropoda</taxon>
        <taxon>Chelicerata</taxon>
        <taxon>Arachnida</taxon>
        <taxon>Acari</taxon>
        <taxon>Parasitiformes</taxon>
        <taxon>Ixodida</taxon>
        <taxon>Ixodoidea</taxon>
        <taxon>Ixodidae</taxon>
        <taxon>Rhipicephalinae</taxon>
        <taxon>Rhipicephalus</taxon>
        <taxon>Boophilus</taxon>
    </lineage>
</organism>
<dbReference type="AlphaFoldDB" id="A0A9J6EE88"/>
<proteinExistence type="predicted"/>